<dbReference type="SUPFAM" id="SSF53067">
    <property type="entry name" value="Actin-like ATPase domain"/>
    <property type="match status" value="2"/>
</dbReference>
<dbReference type="Gene3D" id="3.30.420.150">
    <property type="entry name" value="Exopolyphosphatase. Domain 2"/>
    <property type="match status" value="1"/>
</dbReference>
<dbReference type="Gene3D" id="1.10.3210.10">
    <property type="entry name" value="Hypothetical protein af1432"/>
    <property type="match status" value="1"/>
</dbReference>
<dbReference type="InterPro" id="IPR050273">
    <property type="entry name" value="GppA/Ppx_hydrolase"/>
</dbReference>
<dbReference type="Gene3D" id="3.30.420.40">
    <property type="match status" value="1"/>
</dbReference>
<dbReference type="PANTHER" id="PTHR30005:SF0">
    <property type="entry name" value="RETROGRADE REGULATION PROTEIN 2"/>
    <property type="match status" value="1"/>
</dbReference>
<keyword evidence="3" id="KW-1185">Reference proteome</keyword>
<protein>
    <submittedName>
        <fullName evidence="2">Exopolyphosphatase</fullName>
    </submittedName>
</protein>
<dbReference type="AlphaFoldDB" id="A0A9W6GLA6"/>
<dbReference type="SUPFAM" id="SSF109604">
    <property type="entry name" value="HD-domain/PDEase-like"/>
    <property type="match status" value="1"/>
</dbReference>
<evidence type="ECO:0000313" key="3">
    <source>
        <dbReference type="Proteomes" id="UP001144471"/>
    </source>
</evidence>
<dbReference type="EMBL" id="BSDY01000007">
    <property type="protein sequence ID" value="GLI56317.1"/>
    <property type="molecule type" value="Genomic_DNA"/>
</dbReference>
<accession>A0A9W6GLA6</accession>
<dbReference type="GO" id="GO:0016462">
    <property type="term" value="F:pyrophosphatase activity"/>
    <property type="evidence" value="ECO:0007669"/>
    <property type="project" value="TreeGrafter"/>
</dbReference>
<evidence type="ECO:0000259" key="1">
    <source>
        <dbReference type="Pfam" id="PF21447"/>
    </source>
</evidence>
<organism evidence="2 3">
    <name type="scientific">Propionigenium maris DSM 9537</name>
    <dbReference type="NCBI Taxonomy" id="1123000"/>
    <lineage>
        <taxon>Bacteria</taxon>
        <taxon>Fusobacteriati</taxon>
        <taxon>Fusobacteriota</taxon>
        <taxon>Fusobacteriia</taxon>
        <taxon>Fusobacteriales</taxon>
        <taxon>Fusobacteriaceae</taxon>
        <taxon>Propionigenium</taxon>
    </lineage>
</organism>
<feature type="domain" description="Ppx/GppA phosphatase C-terminal" evidence="1">
    <location>
        <begin position="320"/>
        <end position="477"/>
    </location>
</feature>
<dbReference type="Pfam" id="PF21447">
    <property type="entry name" value="Ppx-GppA_III"/>
    <property type="match status" value="1"/>
</dbReference>
<dbReference type="InterPro" id="IPR048950">
    <property type="entry name" value="Ppx_GppA_C"/>
</dbReference>
<proteinExistence type="predicted"/>
<dbReference type="InterPro" id="IPR043129">
    <property type="entry name" value="ATPase_NBD"/>
</dbReference>
<dbReference type="Proteomes" id="UP001144471">
    <property type="component" value="Unassembled WGS sequence"/>
</dbReference>
<name>A0A9W6GLA6_9FUSO</name>
<reference evidence="2" key="1">
    <citation type="submission" date="2022-12" db="EMBL/GenBank/DDBJ databases">
        <title>Reference genome sequencing for broad-spectrum identification of bacterial and archaeal isolates by mass spectrometry.</title>
        <authorList>
            <person name="Sekiguchi Y."/>
            <person name="Tourlousse D.M."/>
        </authorList>
    </citation>
    <scope>NUCLEOTIDE SEQUENCE</scope>
    <source>
        <strain evidence="2">10succ1</strain>
    </source>
</reference>
<evidence type="ECO:0000313" key="2">
    <source>
        <dbReference type="EMBL" id="GLI56317.1"/>
    </source>
</evidence>
<dbReference type="PANTHER" id="PTHR30005">
    <property type="entry name" value="EXOPOLYPHOSPHATASE"/>
    <property type="match status" value="1"/>
</dbReference>
<gene>
    <name evidence="2" type="primary">ppx3</name>
    <name evidence="2" type="ORF">PM10SUCC1_18310</name>
</gene>
<sequence length="511" mass="59974">MKYISVIEISPSFVEMIVCQQGTANYEVVERVREEINIFKGYQKTGKVSFEKSKKLCEILKGMKSLSEGYGTYRIQIVTTSSFNQLTNALFLLDQIRIHTGIVVEMPRLLEKKKLLFKKFLKYREELISQRKTSLLLNIGSSTTDLVFLHNGKLIKNQMISTGGYKVAEFISEEELSPTETLTFMRDYIYNYLIEIRRELGRKKVVRLSLIGEAGEILLRKYGETPPVRSLTREQLRDIVEEMEKLSFKNFASKYGISELLALKGFIELAMVEVIIDEFSIEDMTVLTYDNKELIAYEYFYPVRKQEMEEEMWELSVQAARALGEKYYFHLGHSEFTLNLSKKLFDTLRGVHKIPRRIYRYLEIATYLHDTGKYINFREHNKHSEYITKNSFLFGLGEDELEFISFLCYAHSGDGIDYSRYLDRFSSKERIYILKALRILKVAAALDRSKRQKAEKVEISLEGEFVNIEIYTRNDFLIEELFFNKQAVFFKEVFGLTPKLHINRRYYGESI</sequence>
<dbReference type="RefSeq" id="WP_281835389.1">
    <property type="nucleotide sequence ID" value="NZ_BSDY01000007.1"/>
</dbReference>
<comment type="caution">
    <text evidence="2">The sequence shown here is derived from an EMBL/GenBank/DDBJ whole genome shotgun (WGS) entry which is preliminary data.</text>
</comment>